<dbReference type="AlphaFoldDB" id="A0A1X0WD82"/>
<comment type="similarity">
    <text evidence="2 7">Belongs to the thioredoxin family. DsbC subfamily.</text>
</comment>
<dbReference type="NCBIfam" id="NF008129">
    <property type="entry name" value="PRK10877.1"/>
    <property type="match status" value="1"/>
</dbReference>
<dbReference type="InterPro" id="IPR036249">
    <property type="entry name" value="Thioredoxin-like_sf"/>
</dbReference>
<dbReference type="GO" id="GO:0042597">
    <property type="term" value="C:periplasmic space"/>
    <property type="evidence" value="ECO:0007669"/>
    <property type="project" value="UniProtKB-SubCell"/>
</dbReference>
<gene>
    <name evidence="10" type="ORF">BS640_15040</name>
</gene>
<dbReference type="Pfam" id="PF13098">
    <property type="entry name" value="Thioredoxin_2"/>
    <property type="match status" value="1"/>
</dbReference>
<feature type="domain" description="Thioredoxin-like fold" evidence="9">
    <location>
        <begin position="104"/>
        <end position="231"/>
    </location>
</feature>
<evidence type="ECO:0000259" key="9">
    <source>
        <dbReference type="Pfam" id="PF13098"/>
    </source>
</evidence>
<evidence type="ECO:0000256" key="5">
    <source>
        <dbReference type="ARBA" id="ARBA00023157"/>
    </source>
</evidence>
<dbReference type="InterPro" id="IPR018950">
    <property type="entry name" value="DiS-bond_isomerase_DsbC/G_N"/>
</dbReference>
<keyword evidence="10" id="KW-0413">Isomerase</keyword>
<proteinExistence type="inferred from homology"/>
<dbReference type="InterPro" id="IPR051470">
    <property type="entry name" value="Thiol:disulfide_interchange"/>
</dbReference>
<feature type="chain" id="PRO_5010755155" description="Thiol:disulfide interchange protein" evidence="7">
    <location>
        <begin position="22"/>
        <end position="235"/>
    </location>
</feature>
<accession>A0A1X0WD82</accession>
<dbReference type="InterPro" id="IPR033954">
    <property type="entry name" value="DiS-bond_Isoase_DsbC/G"/>
</dbReference>
<dbReference type="Gene3D" id="3.10.450.70">
    <property type="entry name" value="Disulphide bond isomerase, DsbC/G, N-terminal"/>
    <property type="match status" value="1"/>
</dbReference>
<evidence type="ECO:0000256" key="7">
    <source>
        <dbReference type="RuleBase" id="RU364038"/>
    </source>
</evidence>
<comment type="caution">
    <text evidence="10">The sequence shown here is derived from an EMBL/GenBank/DDBJ whole genome shotgun (WGS) entry which is preliminary data.</text>
</comment>
<comment type="subcellular location">
    <subcellularLocation>
        <location evidence="1 7">Periplasm</location>
    </subcellularLocation>
</comment>
<dbReference type="PROSITE" id="PS00194">
    <property type="entry name" value="THIOREDOXIN_1"/>
    <property type="match status" value="1"/>
</dbReference>
<dbReference type="STRING" id="1646377.BS640_15040"/>
<dbReference type="PANTHER" id="PTHR35272">
    <property type="entry name" value="THIOL:DISULFIDE INTERCHANGE PROTEIN DSBC-RELATED"/>
    <property type="match status" value="1"/>
</dbReference>
<dbReference type="RefSeq" id="WP_017492110.1">
    <property type="nucleotide sequence ID" value="NZ_CAUQAZ010000024.1"/>
</dbReference>
<reference evidence="10 11" key="1">
    <citation type="journal article" date="2017" name="Int. J. Syst. Evol. Microbiol.">
        <title>Rouxiella badensis sp. nov. and Rouxiella silvae sp. nov. isolated from peat bog soil in Germany and emendation of the genus description.</title>
        <authorList>
            <person name="Le Fleche-Mateos A."/>
            <person name="Kugler J.H."/>
            <person name="Hansen S.H."/>
            <person name="Syldatk C."/>
            <person name="Hausmann R."/>
            <person name="Lomprez F."/>
            <person name="Vandenbogaert M."/>
            <person name="Manuguerra J.C."/>
            <person name="Grimont P.A."/>
        </authorList>
    </citation>
    <scope>NUCLEOTIDE SEQUENCE [LARGE SCALE GENOMIC DNA]</scope>
    <source>
        <strain evidence="10 11">DSM 100043</strain>
    </source>
</reference>
<dbReference type="InterPro" id="IPR009094">
    <property type="entry name" value="DiS-bond_isomerase_DsbC/G_N_sf"/>
</dbReference>
<dbReference type="InterPro" id="IPR012336">
    <property type="entry name" value="Thioredoxin-like_fold"/>
</dbReference>
<comment type="function">
    <text evidence="7">Required for disulfide bond formation in some periplasmic proteins. Acts by transferring its disulfide bond to other proteins and is reduced in the process.</text>
</comment>
<keyword evidence="6 7" id="KW-0676">Redox-active center</keyword>
<keyword evidence="11" id="KW-1185">Reference proteome</keyword>
<keyword evidence="5" id="KW-1015">Disulfide bond</keyword>
<evidence type="ECO:0000313" key="11">
    <source>
        <dbReference type="Proteomes" id="UP000192536"/>
    </source>
</evidence>
<dbReference type="SUPFAM" id="SSF52833">
    <property type="entry name" value="Thioredoxin-like"/>
    <property type="match status" value="1"/>
</dbReference>
<dbReference type="EMBL" id="MRWE01000025">
    <property type="protein sequence ID" value="ORJ24705.1"/>
    <property type="molecule type" value="Genomic_DNA"/>
</dbReference>
<feature type="domain" description="Disulphide bond isomerase DsbC/G N-terminal" evidence="8">
    <location>
        <begin position="18"/>
        <end position="84"/>
    </location>
</feature>
<dbReference type="Gene3D" id="3.40.30.10">
    <property type="entry name" value="Glutaredoxin"/>
    <property type="match status" value="1"/>
</dbReference>
<dbReference type="Proteomes" id="UP000192536">
    <property type="component" value="Unassembled WGS sequence"/>
</dbReference>
<dbReference type="CDD" id="cd03020">
    <property type="entry name" value="DsbA_DsbC_DsbG"/>
    <property type="match status" value="1"/>
</dbReference>
<dbReference type="GeneID" id="93568900"/>
<dbReference type="GO" id="GO:0016853">
    <property type="term" value="F:isomerase activity"/>
    <property type="evidence" value="ECO:0007669"/>
    <property type="project" value="UniProtKB-KW"/>
</dbReference>
<evidence type="ECO:0000259" key="8">
    <source>
        <dbReference type="Pfam" id="PF10411"/>
    </source>
</evidence>
<dbReference type="PANTHER" id="PTHR35272:SF3">
    <property type="entry name" value="THIOL:DISULFIDE INTERCHANGE PROTEIN DSBC"/>
    <property type="match status" value="1"/>
</dbReference>
<protein>
    <recommendedName>
        <fullName evidence="7">Thiol:disulfide interchange protein</fullName>
    </recommendedName>
</protein>
<keyword evidence="3 7" id="KW-0732">Signal</keyword>
<evidence type="ECO:0000256" key="6">
    <source>
        <dbReference type="ARBA" id="ARBA00023284"/>
    </source>
</evidence>
<sequence>MKKTLLVLTLVTSGLANVAHAEEASLKATLNKIGLENPEVKASPVKGLKTVTTPKGVIYVSEDGKYVLQGPLYDVSGERPVNLSNQPLVNKLNAMQNEMIIYKAAKEQRVITVFTDITCGYCHKLHQQIKGYNDLGITVRYLAYPRAGVDSETGKQMQSIWNTADRKKALDEAIRGEKVSPIAKTADSKVDIARQFELGQQMGVTGTPAVVLEDGTLVPGYQPPESMAAMLGIKA</sequence>
<evidence type="ECO:0000256" key="3">
    <source>
        <dbReference type="ARBA" id="ARBA00022729"/>
    </source>
</evidence>
<evidence type="ECO:0000256" key="4">
    <source>
        <dbReference type="ARBA" id="ARBA00022764"/>
    </source>
</evidence>
<feature type="signal peptide" evidence="7">
    <location>
        <begin position="1"/>
        <end position="21"/>
    </location>
</feature>
<keyword evidence="4 7" id="KW-0574">Periplasm</keyword>
<dbReference type="Pfam" id="PF10411">
    <property type="entry name" value="DsbC_N"/>
    <property type="match status" value="1"/>
</dbReference>
<name>A0A1X0WD82_9GAMM</name>
<organism evidence="10 11">
    <name type="scientific">Rouxiella badensis</name>
    <dbReference type="NCBI Taxonomy" id="1646377"/>
    <lineage>
        <taxon>Bacteria</taxon>
        <taxon>Pseudomonadati</taxon>
        <taxon>Pseudomonadota</taxon>
        <taxon>Gammaproteobacteria</taxon>
        <taxon>Enterobacterales</taxon>
        <taxon>Yersiniaceae</taxon>
        <taxon>Rouxiella</taxon>
    </lineage>
</organism>
<evidence type="ECO:0000256" key="2">
    <source>
        <dbReference type="ARBA" id="ARBA00009813"/>
    </source>
</evidence>
<dbReference type="SUPFAM" id="SSF54423">
    <property type="entry name" value="DsbC/DsbG N-terminal domain-like"/>
    <property type="match status" value="1"/>
</dbReference>
<dbReference type="InterPro" id="IPR017937">
    <property type="entry name" value="Thioredoxin_CS"/>
</dbReference>
<evidence type="ECO:0000256" key="1">
    <source>
        <dbReference type="ARBA" id="ARBA00004418"/>
    </source>
</evidence>
<evidence type="ECO:0000313" key="10">
    <source>
        <dbReference type="EMBL" id="ORJ24705.1"/>
    </source>
</evidence>